<organism evidence="2 3">
    <name type="scientific">Deinococcus hopiensis KR-140</name>
    <dbReference type="NCBI Taxonomy" id="695939"/>
    <lineage>
        <taxon>Bacteria</taxon>
        <taxon>Thermotogati</taxon>
        <taxon>Deinococcota</taxon>
        <taxon>Deinococci</taxon>
        <taxon>Deinococcales</taxon>
        <taxon>Deinococcaceae</taxon>
        <taxon>Deinococcus</taxon>
    </lineage>
</organism>
<name>A0A1W1UQ21_9DEIO</name>
<dbReference type="Proteomes" id="UP000192582">
    <property type="component" value="Unassembled WGS sequence"/>
</dbReference>
<feature type="signal peptide" evidence="1">
    <location>
        <begin position="1"/>
        <end position="23"/>
    </location>
</feature>
<dbReference type="AlphaFoldDB" id="A0A1W1UQ21"/>
<dbReference type="EMBL" id="FWWU01000006">
    <property type="protein sequence ID" value="SMB82901.1"/>
    <property type="molecule type" value="Genomic_DNA"/>
</dbReference>
<dbReference type="OrthoDB" id="69900at2"/>
<feature type="chain" id="PRO_5013252521" description="DUF306 domain-containing protein" evidence="1">
    <location>
        <begin position="24"/>
        <end position="167"/>
    </location>
</feature>
<evidence type="ECO:0000256" key="1">
    <source>
        <dbReference type="SAM" id="SignalP"/>
    </source>
</evidence>
<evidence type="ECO:0000313" key="2">
    <source>
        <dbReference type="EMBL" id="SMB82901.1"/>
    </source>
</evidence>
<keyword evidence="3" id="KW-1185">Reference proteome</keyword>
<evidence type="ECO:0000313" key="3">
    <source>
        <dbReference type="Proteomes" id="UP000192582"/>
    </source>
</evidence>
<protein>
    <recommendedName>
        <fullName evidence="4">DUF306 domain-containing protein</fullName>
    </recommendedName>
</protein>
<dbReference type="RefSeq" id="WP_084046315.1">
    <property type="nucleotide sequence ID" value="NZ_FWWU01000006.1"/>
</dbReference>
<sequence length="167" mass="18334">MFQKAARAALTLAALPLASAAPAAQGGSPVTAPMLGSWVYGTLSSTDYYDPTTDRWQDASGATEIVTFMANGRYERTRLLSLTTYGCTSKLLIYEKGTVKIGGDRVTYRPQEGVNKGYTCRPSNGWSNSEIHPETWTFRFERDSNGGDILVMQGQSGSVAHYNRYKR</sequence>
<evidence type="ECO:0008006" key="4">
    <source>
        <dbReference type="Google" id="ProtNLM"/>
    </source>
</evidence>
<reference evidence="2 3" key="1">
    <citation type="submission" date="2017-04" db="EMBL/GenBank/DDBJ databases">
        <authorList>
            <person name="Afonso C.L."/>
            <person name="Miller P.J."/>
            <person name="Scott M.A."/>
            <person name="Spackman E."/>
            <person name="Goraichik I."/>
            <person name="Dimitrov K.M."/>
            <person name="Suarez D.L."/>
            <person name="Swayne D.E."/>
        </authorList>
    </citation>
    <scope>NUCLEOTIDE SEQUENCE [LARGE SCALE GENOMIC DNA]</scope>
    <source>
        <strain evidence="2 3">KR-140</strain>
    </source>
</reference>
<proteinExistence type="predicted"/>
<gene>
    <name evidence="2" type="ORF">SAMN00790413_04183</name>
</gene>
<accession>A0A1W1UQ21</accession>
<keyword evidence="1" id="KW-0732">Signal</keyword>